<evidence type="ECO:0000313" key="2">
    <source>
        <dbReference type="EMBL" id="MDV6307764.1"/>
    </source>
</evidence>
<accession>A0AAE4R146</accession>
<dbReference type="Proteomes" id="UP001185922">
    <property type="component" value="Unassembled WGS sequence"/>
</dbReference>
<dbReference type="RefSeq" id="WP_024499649.1">
    <property type="nucleotide sequence ID" value="NZ_CP091855.1"/>
</dbReference>
<protein>
    <submittedName>
        <fullName evidence="3">Flavin reductase family protein</fullName>
        <ecNumber evidence="3">1.5.1.-</ecNumber>
    </submittedName>
</protein>
<dbReference type="Pfam" id="PF01613">
    <property type="entry name" value="Flavin_Reduct"/>
    <property type="match status" value="1"/>
</dbReference>
<dbReference type="Proteomes" id="UP001185779">
    <property type="component" value="Unassembled WGS sequence"/>
</dbReference>
<evidence type="ECO:0000313" key="5">
    <source>
        <dbReference type="Proteomes" id="UP001185922"/>
    </source>
</evidence>
<dbReference type="PANTHER" id="PTHR43812">
    <property type="entry name" value="BLR2425 PROTEIN"/>
    <property type="match status" value="1"/>
</dbReference>
<comment type="caution">
    <text evidence="3">The sequence shown here is derived from an EMBL/GenBank/DDBJ whole genome shotgun (WGS) entry which is preliminary data.</text>
</comment>
<dbReference type="SUPFAM" id="SSF50475">
    <property type="entry name" value="FMN-binding split barrel"/>
    <property type="match status" value="1"/>
</dbReference>
<dbReference type="Gene3D" id="2.30.110.10">
    <property type="entry name" value="Electron Transport, Fmn-binding Protein, Chain A"/>
    <property type="match status" value="1"/>
</dbReference>
<proteinExistence type="predicted"/>
<name>A0AAE4R146_9ACTN</name>
<dbReference type="GO" id="GO:0010181">
    <property type="term" value="F:FMN binding"/>
    <property type="evidence" value="ECO:0007669"/>
    <property type="project" value="InterPro"/>
</dbReference>
<dbReference type="EMBL" id="JAWLKH010000004">
    <property type="protein sequence ID" value="MDV6311408.1"/>
    <property type="molecule type" value="Genomic_DNA"/>
</dbReference>
<feature type="domain" description="Flavin reductase like" evidence="1">
    <location>
        <begin position="22"/>
        <end position="176"/>
    </location>
</feature>
<dbReference type="EMBL" id="JAWLKI010000010">
    <property type="protein sequence ID" value="MDV6307764.1"/>
    <property type="molecule type" value="Genomic_DNA"/>
</dbReference>
<dbReference type="EC" id="1.5.1.-" evidence="3"/>
<dbReference type="GeneID" id="77169967"/>
<dbReference type="SMART" id="SM00903">
    <property type="entry name" value="Flavin_Reduct"/>
    <property type="match status" value="1"/>
</dbReference>
<sequence length="210" mass="22990">MTGYHSYEPAAGHRLAHDPLNAIIAPRPIGWISTVSDDGVRNLAPYSFFNLFNYSPPIIGFASIGWKDTVANAKSTGEFVWNLATEAIGEQMNQTSAALPADVDEFDHAGLTAVDSDLVRPSRVAQSPVNFECLVTEAFQLRSAAGESVDTWMVLGEVVKVHISTALLGDDLTYDTARPRPLLRAGGKGDYFIPSDEHHLYMERPQPMTR</sequence>
<evidence type="ECO:0000313" key="3">
    <source>
        <dbReference type="EMBL" id="MDV6311408.1"/>
    </source>
</evidence>
<gene>
    <name evidence="2" type="ORF">R3P94_10620</name>
    <name evidence="3" type="ORF">R3Q15_05785</name>
</gene>
<evidence type="ECO:0000313" key="4">
    <source>
        <dbReference type="Proteomes" id="UP001185779"/>
    </source>
</evidence>
<evidence type="ECO:0000259" key="1">
    <source>
        <dbReference type="SMART" id="SM00903"/>
    </source>
</evidence>
<keyword evidence="3" id="KW-0560">Oxidoreductase</keyword>
<reference evidence="3 4" key="1">
    <citation type="submission" date="2023-10" db="EMBL/GenBank/DDBJ databases">
        <title>Development of a sustainable strategy for remediation of hydrocarbon-contaminated territories based on the waste exchange concept.</title>
        <authorList>
            <person name="Krivoruchko A."/>
        </authorList>
    </citation>
    <scope>NUCLEOTIDE SEQUENCE</scope>
    <source>
        <strain evidence="2 4">IEGM 1266</strain>
        <strain evidence="3">IEGM 1279</strain>
    </source>
</reference>
<dbReference type="AlphaFoldDB" id="A0AAE4R146"/>
<dbReference type="InterPro" id="IPR012349">
    <property type="entry name" value="Split_barrel_FMN-bd"/>
</dbReference>
<dbReference type="GO" id="GO:0016646">
    <property type="term" value="F:oxidoreductase activity, acting on the CH-NH group of donors, NAD or NADP as acceptor"/>
    <property type="evidence" value="ECO:0007669"/>
    <property type="project" value="UniProtKB-ARBA"/>
</dbReference>
<dbReference type="InterPro" id="IPR002563">
    <property type="entry name" value="Flavin_Rdtase-like_dom"/>
</dbReference>
<keyword evidence="4" id="KW-1185">Reference proteome</keyword>
<dbReference type="PANTHER" id="PTHR43812:SF2">
    <property type="entry name" value="FLAVIN REDUCTASE LIKE DOMAIN-CONTAINING PROTEIN"/>
    <property type="match status" value="1"/>
</dbReference>
<organism evidence="3 5">
    <name type="scientific">Gordonia amicalis</name>
    <dbReference type="NCBI Taxonomy" id="89053"/>
    <lineage>
        <taxon>Bacteria</taxon>
        <taxon>Bacillati</taxon>
        <taxon>Actinomycetota</taxon>
        <taxon>Actinomycetes</taxon>
        <taxon>Mycobacteriales</taxon>
        <taxon>Gordoniaceae</taxon>
        <taxon>Gordonia</taxon>
    </lineage>
</organism>